<sequence length="210" mass="23742">MGSLPTLLCCDFRQMLPVIPGGTRANVVDAFIKRSVLWHNVLVYNLTTNMRALKSGNKDIDHFIKMLLNVGNGVSPHISDPDIISSAEFVTQVNSEEELISKVFPDIKSSYHNQTPEWVTQRAILAPLNKKKLNKALINHVPGELITFTAINSVVNEEETVQYPAVSQFHRAVWITSSSTQHQNRSSCHAAEISSNTRINEWYQMYRNQH</sequence>
<organism evidence="3 4">
    <name type="scientific">Elysia marginata</name>
    <dbReference type="NCBI Taxonomy" id="1093978"/>
    <lineage>
        <taxon>Eukaryota</taxon>
        <taxon>Metazoa</taxon>
        <taxon>Spiralia</taxon>
        <taxon>Lophotrochozoa</taxon>
        <taxon>Mollusca</taxon>
        <taxon>Gastropoda</taxon>
        <taxon>Heterobranchia</taxon>
        <taxon>Euthyneura</taxon>
        <taxon>Panpulmonata</taxon>
        <taxon>Sacoglossa</taxon>
        <taxon>Placobranchoidea</taxon>
        <taxon>Plakobranchidae</taxon>
        <taxon>Elysia</taxon>
    </lineage>
</organism>
<name>A0AAV4J1I4_9GAST</name>
<accession>A0AAV4J1I4</accession>
<keyword evidence="1" id="KW-0067">ATP-binding</keyword>
<dbReference type="Proteomes" id="UP000762676">
    <property type="component" value="Unassembled WGS sequence"/>
</dbReference>
<dbReference type="GO" id="GO:0006310">
    <property type="term" value="P:DNA recombination"/>
    <property type="evidence" value="ECO:0007669"/>
    <property type="project" value="UniProtKB-KW"/>
</dbReference>
<keyword evidence="1" id="KW-0547">Nucleotide-binding</keyword>
<dbReference type="Pfam" id="PF05970">
    <property type="entry name" value="PIF1"/>
    <property type="match status" value="1"/>
</dbReference>
<comment type="caution">
    <text evidence="3">The sequence shown here is derived from an EMBL/GenBank/DDBJ whole genome shotgun (WGS) entry which is preliminary data.</text>
</comment>
<evidence type="ECO:0000313" key="4">
    <source>
        <dbReference type="Proteomes" id="UP000762676"/>
    </source>
</evidence>
<proteinExistence type="inferred from homology"/>
<keyword evidence="1" id="KW-0233">DNA recombination</keyword>
<dbReference type="EMBL" id="BMAT01009942">
    <property type="protein sequence ID" value="GFS16624.1"/>
    <property type="molecule type" value="Genomic_DNA"/>
</dbReference>
<dbReference type="PANTHER" id="PTHR10492:SF57">
    <property type="entry name" value="ATP-DEPENDENT DNA HELICASE"/>
    <property type="match status" value="1"/>
</dbReference>
<dbReference type="EC" id="5.6.2.3" evidence="1"/>
<evidence type="ECO:0000259" key="2">
    <source>
        <dbReference type="Pfam" id="PF05970"/>
    </source>
</evidence>
<dbReference type="GO" id="GO:0000723">
    <property type="term" value="P:telomere maintenance"/>
    <property type="evidence" value="ECO:0007669"/>
    <property type="project" value="InterPro"/>
</dbReference>
<evidence type="ECO:0000313" key="3">
    <source>
        <dbReference type="EMBL" id="GFS16624.1"/>
    </source>
</evidence>
<keyword evidence="1" id="KW-0378">Hydrolase</keyword>
<evidence type="ECO:0000256" key="1">
    <source>
        <dbReference type="RuleBase" id="RU363044"/>
    </source>
</evidence>
<comment type="similarity">
    <text evidence="1">Belongs to the helicase family.</text>
</comment>
<dbReference type="GO" id="GO:0006281">
    <property type="term" value="P:DNA repair"/>
    <property type="evidence" value="ECO:0007669"/>
    <property type="project" value="UniProtKB-KW"/>
</dbReference>
<keyword evidence="4" id="KW-1185">Reference proteome</keyword>
<dbReference type="GO" id="GO:0016787">
    <property type="term" value="F:hydrolase activity"/>
    <property type="evidence" value="ECO:0007669"/>
    <property type="project" value="UniProtKB-KW"/>
</dbReference>
<gene>
    <name evidence="3" type="ORF">ElyMa_004961000</name>
</gene>
<dbReference type="GO" id="GO:0043139">
    <property type="term" value="F:5'-3' DNA helicase activity"/>
    <property type="evidence" value="ECO:0007669"/>
    <property type="project" value="UniProtKB-EC"/>
</dbReference>
<comment type="catalytic activity">
    <reaction evidence="1">
        <text>ATP + H2O = ADP + phosphate + H(+)</text>
        <dbReference type="Rhea" id="RHEA:13065"/>
        <dbReference type="ChEBI" id="CHEBI:15377"/>
        <dbReference type="ChEBI" id="CHEBI:15378"/>
        <dbReference type="ChEBI" id="CHEBI:30616"/>
        <dbReference type="ChEBI" id="CHEBI:43474"/>
        <dbReference type="ChEBI" id="CHEBI:456216"/>
        <dbReference type="EC" id="5.6.2.3"/>
    </reaction>
</comment>
<dbReference type="PANTHER" id="PTHR10492">
    <property type="match status" value="1"/>
</dbReference>
<keyword evidence="1" id="KW-0347">Helicase</keyword>
<comment type="cofactor">
    <cofactor evidence="1">
        <name>Mg(2+)</name>
        <dbReference type="ChEBI" id="CHEBI:18420"/>
    </cofactor>
</comment>
<dbReference type="AlphaFoldDB" id="A0AAV4J1I4"/>
<dbReference type="InterPro" id="IPR010285">
    <property type="entry name" value="DNA_helicase_pif1-like_DEAD"/>
</dbReference>
<keyword evidence="1" id="KW-0227">DNA damage</keyword>
<reference evidence="3 4" key="1">
    <citation type="journal article" date="2021" name="Elife">
        <title>Chloroplast acquisition without the gene transfer in kleptoplastic sea slugs, Plakobranchus ocellatus.</title>
        <authorList>
            <person name="Maeda T."/>
            <person name="Takahashi S."/>
            <person name="Yoshida T."/>
            <person name="Shimamura S."/>
            <person name="Takaki Y."/>
            <person name="Nagai Y."/>
            <person name="Toyoda A."/>
            <person name="Suzuki Y."/>
            <person name="Arimoto A."/>
            <person name="Ishii H."/>
            <person name="Satoh N."/>
            <person name="Nishiyama T."/>
            <person name="Hasebe M."/>
            <person name="Maruyama T."/>
            <person name="Minagawa J."/>
            <person name="Obokata J."/>
            <person name="Shigenobu S."/>
        </authorList>
    </citation>
    <scope>NUCLEOTIDE SEQUENCE [LARGE SCALE GENOMIC DNA]</scope>
</reference>
<keyword evidence="1" id="KW-0234">DNA repair</keyword>
<feature type="domain" description="DNA helicase Pif1-like DEAD-box helicase" evidence="2">
    <location>
        <begin position="6"/>
        <end position="75"/>
    </location>
</feature>
<protein>
    <recommendedName>
        <fullName evidence="1">ATP-dependent DNA helicase</fullName>
        <ecNumber evidence="1">5.6.2.3</ecNumber>
    </recommendedName>
</protein>
<dbReference type="GO" id="GO:0005524">
    <property type="term" value="F:ATP binding"/>
    <property type="evidence" value="ECO:0007669"/>
    <property type="project" value="UniProtKB-KW"/>
</dbReference>